<dbReference type="GO" id="GO:0005524">
    <property type="term" value="F:ATP binding"/>
    <property type="evidence" value="ECO:0007669"/>
    <property type="project" value="InterPro"/>
</dbReference>
<dbReference type="InterPro" id="IPR001888">
    <property type="entry name" value="Transposase_1"/>
</dbReference>
<dbReference type="EC" id="4.6.1.2" evidence="3"/>
<accession>A0A4C1TWP3</accession>
<dbReference type="GO" id="GO:0004016">
    <property type="term" value="F:adenylate cyclase activity"/>
    <property type="evidence" value="ECO:0007669"/>
    <property type="project" value="TreeGrafter"/>
</dbReference>
<evidence type="ECO:0000259" key="12">
    <source>
        <dbReference type="PROSITE" id="PS50125"/>
    </source>
</evidence>
<comment type="caution">
    <text evidence="13">The sequence shown here is derived from an EMBL/GenBank/DDBJ whole genome shotgun (WGS) entry which is preliminary data.</text>
</comment>
<dbReference type="GO" id="GO:0004672">
    <property type="term" value="F:protein kinase activity"/>
    <property type="evidence" value="ECO:0007669"/>
    <property type="project" value="InterPro"/>
</dbReference>
<dbReference type="PANTHER" id="PTHR11920:SF494">
    <property type="entry name" value="ATRIAL NATRIURETIC PEPTIDE RECEPTOR 2"/>
    <property type="match status" value="1"/>
</dbReference>
<comment type="catalytic activity">
    <reaction evidence="1">
        <text>GTP = 3',5'-cyclic GMP + diphosphate</text>
        <dbReference type="Rhea" id="RHEA:13665"/>
        <dbReference type="ChEBI" id="CHEBI:33019"/>
        <dbReference type="ChEBI" id="CHEBI:37565"/>
        <dbReference type="ChEBI" id="CHEBI:57746"/>
        <dbReference type="EC" id="4.6.1.2"/>
    </reaction>
</comment>
<dbReference type="Pfam" id="PF07714">
    <property type="entry name" value="PK_Tyr_Ser-Thr"/>
    <property type="match status" value="1"/>
</dbReference>
<dbReference type="InterPro" id="IPR011009">
    <property type="entry name" value="Kinase-like_dom_sf"/>
</dbReference>
<keyword evidence="6" id="KW-1133">Transmembrane helix</keyword>
<dbReference type="GO" id="GO:0007168">
    <property type="term" value="P:receptor guanylyl cyclase signaling pathway"/>
    <property type="evidence" value="ECO:0007669"/>
    <property type="project" value="TreeGrafter"/>
</dbReference>
<evidence type="ECO:0000259" key="11">
    <source>
        <dbReference type="PROSITE" id="PS50011"/>
    </source>
</evidence>
<dbReference type="GO" id="GO:0001653">
    <property type="term" value="F:peptide receptor activity"/>
    <property type="evidence" value="ECO:0007669"/>
    <property type="project" value="TreeGrafter"/>
</dbReference>
<evidence type="ECO:0000256" key="2">
    <source>
        <dbReference type="ARBA" id="ARBA00004167"/>
    </source>
</evidence>
<dbReference type="GO" id="GO:0004383">
    <property type="term" value="F:guanylate cyclase activity"/>
    <property type="evidence" value="ECO:0007669"/>
    <property type="project" value="UniProtKB-EC"/>
</dbReference>
<protein>
    <recommendedName>
        <fullName evidence="3">guanylate cyclase</fullName>
        <ecNumber evidence="3">4.6.1.2</ecNumber>
    </recommendedName>
</protein>
<dbReference type="SMART" id="SM00044">
    <property type="entry name" value="CYCc"/>
    <property type="match status" value="1"/>
</dbReference>
<dbReference type="InterPro" id="IPR029787">
    <property type="entry name" value="Nucleotide_cyclase"/>
</dbReference>
<dbReference type="GO" id="GO:0035556">
    <property type="term" value="P:intracellular signal transduction"/>
    <property type="evidence" value="ECO:0007669"/>
    <property type="project" value="InterPro"/>
</dbReference>
<evidence type="ECO:0000256" key="10">
    <source>
        <dbReference type="ARBA" id="ARBA00023293"/>
    </source>
</evidence>
<dbReference type="InterPro" id="IPR001054">
    <property type="entry name" value="A/G_cyclase"/>
</dbReference>
<dbReference type="CDD" id="cd14042">
    <property type="entry name" value="PK_GC-A_B"/>
    <property type="match status" value="1"/>
</dbReference>
<evidence type="ECO:0000313" key="14">
    <source>
        <dbReference type="Proteomes" id="UP000299102"/>
    </source>
</evidence>
<evidence type="ECO:0000313" key="13">
    <source>
        <dbReference type="EMBL" id="GBP18437.1"/>
    </source>
</evidence>
<dbReference type="OrthoDB" id="302535at2759"/>
<keyword evidence="5" id="KW-0547">Nucleotide-binding</keyword>
<keyword evidence="14" id="KW-1185">Reference proteome</keyword>
<keyword evidence="4" id="KW-0812">Transmembrane</keyword>
<keyword evidence="10" id="KW-0141">cGMP biosynthesis</keyword>
<keyword evidence="8" id="KW-0325">Glycoprotein</keyword>
<dbReference type="Pfam" id="PF00211">
    <property type="entry name" value="Guanylate_cyc"/>
    <property type="match status" value="1"/>
</dbReference>
<dbReference type="STRING" id="151549.A0A4C1TWP3"/>
<dbReference type="Proteomes" id="UP000299102">
    <property type="component" value="Unassembled WGS sequence"/>
</dbReference>
<evidence type="ECO:0000256" key="8">
    <source>
        <dbReference type="ARBA" id="ARBA00023180"/>
    </source>
</evidence>
<dbReference type="GO" id="GO:0005886">
    <property type="term" value="C:plasma membrane"/>
    <property type="evidence" value="ECO:0007669"/>
    <property type="project" value="TreeGrafter"/>
</dbReference>
<keyword evidence="9" id="KW-0456">Lyase</keyword>
<dbReference type="PANTHER" id="PTHR11920">
    <property type="entry name" value="GUANYLYL CYCLASE"/>
    <property type="match status" value="1"/>
</dbReference>
<name>A0A4C1TWP3_EUMVA</name>
<organism evidence="13 14">
    <name type="scientific">Eumeta variegata</name>
    <name type="common">Bagworm moth</name>
    <name type="synonym">Eumeta japonica</name>
    <dbReference type="NCBI Taxonomy" id="151549"/>
    <lineage>
        <taxon>Eukaryota</taxon>
        <taxon>Metazoa</taxon>
        <taxon>Ecdysozoa</taxon>
        <taxon>Arthropoda</taxon>
        <taxon>Hexapoda</taxon>
        <taxon>Insecta</taxon>
        <taxon>Pterygota</taxon>
        <taxon>Neoptera</taxon>
        <taxon>Endopterygota</taxon>
        <taxon>Lepidoptera</taxon>
        <taxon>Glossata</taxon>
        <taxon>Ditrysia</taxon>
        <taxon>Tineoidea</taxon>
        <taxon>Psychidae</taxon>
        <taxon>Oiketicinae</taxon>
        <taxon>Eumeta</taxon>
    </lineage>
</organism>
<dbReference type="Pfam" id="PF01359">
    <property type="entry name" value="Transposase_1"/>
    <property type="match status" value="1"/>
</dbReference>
<evidence type="ECO:0000256" key="6">
    <source>
        <dbReference type="ARBA" id="ARBA00022989"/>
    </source>
</evidence>
<dbReference type="InterPro" id="IPR001245">
    <property type="entry name" value="Ser-Thr/Tyr_kinase_cat_dom"/>
</dbReference>
<feature type="domain" description="Protein kinase" evidence="11">
    <location>
        <begin position="61"/>
        <end position="424"/>
    </location>
</feature>
<keyword evidence="13" id="KW-0675">Receptor</keyword>
<dbReference type="Gene3D" id="1.10.510.10">
    <property type="entry name" value="Transferase(Phosphotransferase) domain 1"/>
    <property type="match status" value="2"/>
</dbReference>
<feature type="domain" description="Guanylate cyclase" evidence="12">
    <location>
        <begin position="497"/>
        <end position="611"/>
    </location>
</feature>
<evidence type="ECO:0000256" key="5">
    <source>
        <dbReference type="ARBA" id="ARBA00022741"/>
    </source>
</evidence>
<gene>
    <name evidence="13" type="primary">NPR2</name>
    <name evidence="13" type="ORF">EVAR_93840_1</name>
</gene>
<dbReference type="SUPFAM" id="SSF55073">
    <property type="entry name" value="Nucleotide cyclase"/>
    <property type="match status" value="1"/>
</dbReference>
<evidence type="ECO:0000256" key="7">
    <source>
        <dbReference type="ARBA" id="ARBA00023136"/>
    </source>
</evidence>
<dbReference type="InterPro" id="IPR000719">
    <property type="entry name" value="Prot_kinase_dom"/>
</dbReference>
<dbReference type="Gene3D" id="3.30.70.1230">
    <property type="entry name" value="Nucleotide cyclase"/>
    <property type="match status" value="1"/>
</dbReference>
<dbReference type="EMBL" id="BGZK01000097">
    <property type="protein sequence ID" value="GBP18437.1"/>
    <property type="molecule type" value="Genomic_DNA"/>
</dbReference>
<dbReference type="CDD" id="cd07302">
    <property type="entry name" value="CHD"/>
    <property type="match status" value="1"/>
</dbReference>
<evidence type="ECO:0000256" key="4">
    <source>
        <dbReference type="ARBA" id="ARBA00022692"/>
    </source>
</evidence>
<sequence length="676" mass="77244">MRDQFVPKVLLHVWWNYGGLLYFEVITDDQTINAEIYNEELIASGRRATRNQPIELMSSKHPQITTVPRSAYGRLKITLLLLAATCALPIHEIQPDEKQAVRQWRFSNETAYSDEATSLAGDRQIFMQFVLYKGCKAAIKKVHKQRIDLTRPLLLELKRMKDLEHDHLARFYGACVDPPHCCLLTEYCPRGSLQDILENDQMTLDWMFKVSMMLDIARGMHYLQASDVKSHGSLKSSNCVVDSRFVLKITDFGLHELRSFEKDTNAHSYWTRLLWTAPELLRMLDQPPEGTQKGDVYSFGIIMHEIVTRQGPFWLGDDIEMDPKENPFFKTQTENRPKYLILILTPYSQALLKTRVSTDRQRDTQTDRRTKIITGVMKNGLRPKIAPSQSCDVDEAIELMKRCWSEDIAERPDFAHLKSAVRRLNKGQTSGNILDNLLSRMEQYANNLEYLVQERTADYHEEKRKCEELLYQLLPKSVASQLIKGQSVIAETFEQVTIYFSDIAGFTALSAASTPMQVVNLLNALYTCFDSILENYDVYKVETIGDAYMVVSGLPVRNGNKHAREVARMALALLDAVRRFQIPHRPDDQLKLRIGIHSETGNALVTPLGLRVSMGGGYHLLSIRSPVCLPLDYPIKKSKINTMGVRFLCRVCVLVDKCTNKVVMAKERYLAVVLAV</sequence>
<dbReference type="PROSITE" id="PS50011">
    <property type="entry name" value="PROTEIN_KINASE_DOM"/>
    <property type="match status" value="1"/>
</dbReference>
<evidence type="ECO:0000256" key="3">
    <source>
        <dbReference type="ARBA" id="ARBA00012202"/>
    </source>
</evidence>
<dbReference type="SUPFAM" id="SSF56112">
    <property type="entry name" value="Protein kinase-like (PK-like)"/>
    <property type="match status" value="1"/>
</dbReference>
<dbReference type="PROSITE" id="PS50125">
    <property type="entry name" value="GUANYLATE_CYCLASE_2"/>
    <property type="match status" value="1"/>
</dbReference>
<proteinExistence type="predicted"/>
<evidence type="ECO:0000256" key="1">
    <source>
        <dbReference type="ARBA" id="ARBA00001436"/>
    </source>
</evidence>
<dbReference type="InterPro" id="IPR050401">
    <property type="entry name" value="Cyclic_nucleotide_synthase"/>
</dbReference>
<keyword evidence="7" id="KW-0472">Membrane</keyword>
<dbReference type="AlphaFoldDB" id="A0A4C1TWP3"/>
<evidence type="ECO:0000256" key="9">
    <source>
        <dbReference type="ARBA" id="ARBA00023239"/>
    </source>
</evidence>
<comment type="subcellular location">
    <subcellularLocation>
        <location evidence="2">Membrane</location>
        <topology evidence="2">Single-pass membrane protein</topology>
    </subcellularLocation>
</comment>
<reference evidence="13 14" key="1">
    <citation type="journal article" date="2019" name="Commun. Biol.">
        <title>The bagworm genome reveals a unique fibroin gene that provides high tensile strength.</title>
        <authorList>
            <person name="Kono N."/>
            <person name="Nakamura H."/>
            <person name="Ohtoshi R."/>
            <person name="Tomita M."/>
            <person name="Numata K."/>
            <person name="Arakawa K."/>
        </authorList>
    </citation>
    <scope>NUCLEOTIDE SEQUENCE [LARGE SCALE GENOMIC DNA]</scope>
</reference>